<proteinExistence type="predicted"/>
<dbReference type="AlphaFoldDB" id="A0A382BQF7"/>
<accession>A0A382BQF7</accession>
<reference evidence="1" key="1">
    <citation type="submission" date="2018-05" db="EMBL/GenBank/DDBJ databases">
        <authorList>
            <person name="Lanie J.A."/>
            <person name="Ng W.-L."/>
            <person name="Kazmierczak K.M."/>
            <person name="Andrzejewski T.M."/>
            <person name="Davidsen T.M."/>
            <person name="Wayne K.J."/>
            <person name="Tettelin H."/>
            <person name="Glass J.I."/>
            <person name="Rusch D."/>
            <person name="Podicherti R."/>
            <person name="Tsui H.-C.T."/>
            <person name="Winkler M.E."/>
        </authorList>
    </citation>
    <scope>NUCLEOTIDE SEQUENCE</scope>
</reference>
<protein>
    <submittedName>
        <fullName evidence="1">Uncharacterized protein</fullName>
    </submittedName>
</protein>
<sequence>MNEKIEKLEKQLGEIKNQHKQLPQGSVERLRLLHKWEDIENEIKELLLGDGVELNSWDW</sequence>
<name>A0A382BQF7_9ZZZZ</name>
<evidence type="ECO:0000313" key="1">
    <source>
        <dbReference type="EMBL" id="SVB16066.1"/>
    </source>
</evidence>
<organism evidence="1">
    <name type="scientific">marine metagenome</name>
    <dbReference type="NCBI Taxonomy" id="408172"/>
    <lineage>
        <taxon>unclassified sequences</taxon>
        <taxon>metagenomes</taxon>
        <taxon>ecological metagenomes</taxon>
    </lineage>
</organism>
<gene>
    <name evidence="1" type="ORF">METZ01_LOCUS168920</name>
</gene>
<dbReference type="EMBL" id="UINC01030907">
    <property type="protein sequence ID" value="SVB16066.1"/>
    <property type="molecule type" value="Genomic_DNA"/>
</dbReference>